<gene>
    <name evidence="1" type="ORF">CO010_01110</name>
</gene>
<proteinExistence type="predicted"/>
<dbReference type="SUPFAM" id="SSF102405">
    <property type="entry name" value="MCP/YpsA-like"/>
    <property type="match status" value="1"/>
</dbReference>
<dbReference type="Proteomes" id="UP000230384">
    <property type="component" value="Unassembled WGS sequence"/>
</dbReference>
<dbReference type="Gene3D" id="3.40.50.450">
    <property type="match status" value="1"/>
</dbReference>
<sequence length="64" mass="6488">MIKKVTFFGSSEVVTGSDVYDSAFRTAKLLAQEGYEVINGGGPGVMKASSEGAKAGGGKVMGIT</sequence>
<feature type="non-terminal residue" evidence="1">
    <location>
        <position position="64"/>
    </location>
</feature>
<dbReference type="InterPro" id="IPR052341">
    <property type="entry name" value="LOG_family_nucleotidases"/>
</dbReference>
<dbReference type="Pfam" id="PF18306">
    <property type="entry name" value="LDcluster4"/>
    <property type="match status" value="1"/>
</dbReference>
<evidence type="ECO:0000313" key="2">
    <source>
        <dbReference type="Proteomes" id="UP000230384"/>
    </source>
</evidence>
<protein>
    <submittedName>
        <fullName evidence="1">TIGR00730 family Rossman fold protein</fullName>
    </submittedName>
</protein>
<organism evidence="1 2">
    <name type="scientific">Candidatus Shapirobacteria bacterium CG_4_8_14_3_um_filter_39_11</name>
    <dbReference type="NCBI Taxonomy" id="1974875"/>
    <lineage>
        <taxon>Bacteria</taxon>
        <taxon>Candidatus Shapironibacteriota</taxon>
    </lineage>
</organism>
<comment type="caution">
    <text evidence="1">The sequence shown here is derived from an EMBL/GenBank/DDBJ whole genome shotgun (WGS) entry which is preliminary data.</text>
</comment>
<accession>A0A2M8GI30</accession>
<dbReference type="PANTHER" id="PTHR43393:SF3">
    <property type="entry name" value="LYSINE DECARBOXYLASE-LIKE PROTEIN"/>
    <property type="match status" value="1"/>
</dbReference>
<dbReference type="EMBL" id="PFQN01000020">
    <property type="protein sequence ID" value="PJC77020.1"/>
    <property type="molecule type" value="Genomic_DNA"/>
</dbReference>
<reference evidence="2" key="1">
    <citation type="submission" date="2017-09" db="EMBL/GenBank/DDBJ databases">
        <title>Depth-based differentiation of microbial function through sediment-hosted aquifers and enrichment of novel symbionts in the deep terrestrial subsurface.</title>
        <authorList>
            <person name="Probst A.J."/>
            <person name="Ladd B."/>
            <person name="Jarett J.K."/>
            <person name="Geller-Mcgrath D.E."/>
            <person name="Sieber C.M.K."/>
            <person name="Emerson J.B."/>
            <person name="Anantharaman K."/>
            <person name="Thomas B.C."/>
            <person name="Malmstrom R."/>
            <person name="Stieglmeier M."/>
            <person name="Klingl A."/>
            <person name="Woyke T."/>
            <person name="Ryan C.M."/>
            <person name="Banfield J.F."/>
        </authorList>
    </citation>
    <scope>NUCLEOTIDE SEQUENCE [LARGE SCALE GENOMIC DNA]</scope>
</reference>
<dbReference type="GO" id="GO:0005829">
    <property type="term" value="C:cytosol"/>
    <property type="evidence" value="ECO:0007669"/>
    <property type="project" value="TreeGrafter"/>
</dbReference>
<evidence type="ECO:0000313" key="1">
    <source>
        <dbReference type="EMBL" id="PJC77020.1"/>
    </source>
</evidence>
<dbReference type="AlphaFoldDB" id="A0A2M8GI30"/>
<dbReference type="InterPro" id="IPR041164">
    <property type="entry name" value="LDcluster4"/>
</dbReference>
<dbReference type="PANTHER" id="PTHR43393">
    <property type="entry name" value="CYTOKININ RIBOSIDE 5'-MONOPHOSPHATE PHOSPHORIBOHYDROLASE"/>
    <property type="match status" value="1"/>
</dbReference>
<name>A0A2M8GI30_9BACT</name>